<dbReference type="Proteomes" id="UP000195540">
    <property type="component" value="Chromosome"/>
</dbReference>
<proteinExistence type="predicted"/>
<organism evidence="1 2">
    <name type="scientific">Proteus mirabilis</name>
    <dbReference type="NCBI Taxonomy" id="584"/>
    <lineage>
        <taxon>Bacteria</taxon>
        <taxon>Pseudomonadati</taxon>
        <taxon>Pseudomonadota</taxon>
        <taxon>Gammaproteobacteria</taxon>
        <taxon>Enterobacterales</taxon>
        <taxon>Morganellaceae</taxon>
        <taxon>Proteus</taxon>
    </lineage>
</organism>
<name>A0AAN1EUP1_PROMI</name>
<dbReference type="AlphaFoldDB" id="A0AAN1EUP1"/>
<protein>
    <submittedName>
        <fullName evidence="1">Uncharacterized protein</fullName>
    </submittedName>
</protein>
<evidence type="ECO:0000313" key="1">
    <source>
        <dbReference type="EMBL" id="ARX33445.1"/>
    </source>
</evidence>
<accession>A0AAN1EUP1</accession>
<sequence length="59" mass="6737">MYENISMPISLTRLLHSLLNSLLSMMQISLRKAKYRVPDLPTRIRKTQFLNTVSSGNTG</sequence>
<evidence type="ECO:0000313" key="2">
    <source>
        <dbReference type="Proteomes" id="UP000195540"/>
    </source>
</evidence>
<reference evidence="1 2" key="1">
    <citation type="submission" date="2017-05" db="EMBL/GenBank/DDBJ databases">
        <title>Whole genome sequencing of Proteus mirabilis AR_0155.</title>
        <authorList>
            <person name="Conlan S."/>
            <person name="Thomas P.J."/>
            <person name="Mullikin J."/>
            <person name="Frank K.M."/>
            <person name="Segre J.A."/>
        </authorList>
    </citation>
    <scope>NUCLEOTIDE SEQUENCE [LARGE SCALE GENOMIC DNA]</scope>
    <source>
        <strain evidence="1 2">AR_0155</strain>
    </source>
</reference>
<dbReference type="EMBL" id="CP021694">
    <property type="protein sequence ID" value="ARX33445.1"/>
    <property type="molecule type" value="Genomic_DNA"/>
</dbReference>
<gene>
    <name evidence="1" type="ORF">AM402_04515</name>
</gene>